<dbReference type="GO" id="GO:0004222">
    <property type="term" value="F:metalloendopeptidase activity"/>
    <property type="evidence" value="ECO:0007669"/>
    <property type="project" value="InterPro"/>
</dbReference>
<dbReference type="EC" id="3.4.24.-" evidence="12"/>
<dbReference type="AlphaFoldDB" id="A0A5B8R7L0"/>
<dbReference type="CDD" id="cd23081">
    <property type="entry name" value="cpPDZ_EcRseP-like"/>
    <property type="match status" value="1"/>
</dbReference>
<evidence type="ECO:0000256" key="5">
    <source>
        <dbReference type="ARBA" id="ARBA00022801"/>
    </source>
</evidence>
<dbReference type="InterPro" id="IPR041489">
    <property type="entry name" value="PDZ_6"/>
</dbReference>
<feature type="transmembrane region" description="Helical" evidence="10">
    <location>
        <begin position="380"/>
        <end position="402"/>
    </location>
</feature>
<evidence type="ECO:0000256" key="7">
    <source>
        <dbReference type="ARBA" id="ARBA00022989"/>
    </source>
</evidence>
<dbReference type="CDD" id="cd06163">
    <property type="entry name" value="S2P-M50_PDZ_RseP-like"/>
    <property type="match status" value="1"/>
</dbReference>
<keyword evidence="7 10" id="KW-1133">Transmembrane helix</keyword>
<sequence>MSVLTSIIAFAVALGLLVTVHEFGHFWVARRLGVKVLRFSVGFGRIVWRRQGHDGTEYAISAIPLGGYVKMLDEREGDVPEQERHRAFNRQPLWVRNAILFAGPGFNFIFAVLAYWAIFVTGTTAMKPVIGQVEPDTPAAAAGLQSGERIVAVGGEDTRTWDDVLMQILSLGPGNPDLAVTTVAGEDGPRRSHSLDVAAIGPVGENPDILAALGMQPWRPRIEPVIDSVMPDGPAAGAGLQPGDRIEAVDGTPMPDWARLVDYVRARPGESVTLSVERDGEPREVAVTLAQVDSAQGPIGRLGVSPRFDRSSLERMQQTIQYGPLAAVGVAAGETWRASALTVKMLGQMITGEASVKNLSGPINIAQYAGQSAQLGVVPFLRFLAIVSISLGVLNLLPVPVLDGGHLMFNALEWVRGRPLSEAAQAVGQQVGLALLGLLMAVAFYNDIARLFGPS</sequence>
<keyword evidence="3 12" id="KW-0645">Protease</keyword>
<dbReference type="SUPFAM" id="SSF50156">
    <property type="entry name" value="PDZ domain-like"/>
    <property type="match status" value="2"/>
</dbReference>
<dbReference type="Pfam" id="PF17820">
    <property type="entry name" value="PDZ_6"/>
    <property type="match status" value="2"/>
</dbReference>
<evidence type="ECO:0000256" key="9">
    <source>
        <dbReference type="ARBA" id="ARBA00023136"/>
    </source>
</evidence>
<evidence type="ECO:0000259" key="11">
    <source>
        <dbReference type="PROSITE" id="PS50106"/>
    </source>
</evidence>
<feature type="transmembrane region" description="Helical" evidence="10">
    <location>
        <begin position="423"/>
        <end position="445"/>
    </location>
</feature>
<accession>A0A5B8R7L0</accession>
<keyword evidence="9 10" id="KW-0472">Membrane</keyword>
<name>A0A5B8R7L0_9ZZZZ</name>
<evidence type="ECO:0000256" key="2">
    <source>
        <dbReference type="ARBA" id="ARBA00004141"/>
    </source>
</evidence>
<comment type="cofactor">
    <cofactor evidence="1">
        <name>Zn(2+)</name>
        <dbReference type="ChEBI" id="CHEBI:29105"/>
    </cofactor>
</comment>
<dbReference type="Pfam" id="PF02163">
    <property type="entry name" value="Peptidase_M50"/>
    <property type="match status" value="1"/>
</dbReference>
<evidence type="ECO:0000256" key="6">
    <source>
        <dbReference type="ARBA" id="ARBA00022833"/>
    </source>
</evidence>
<keyword evidence="4 10" id="KW-0812">Transmembrane</keyword>
<feature type="domain" description="PDZ" evidence="11">
    <location>
        <begin position="225"/>
        <end position="254"/>
    </location>
</feature>
<reference evidence="12" key="1">
    <citation type="submission" date="2019-06" db="EMBL/GenBank/DDBJ databases">
        <authorList>
            <person name="Murdoch R.W."/>
            <person name="Fathepure B."/>
        </authorList>
    </citation>
    <scope>NUCLEOTIDE SEQUENCE</scope>
</reference>
<dbReference type="GO" id="GO:0016020">
    <property type="term" value="C:membrane"/>
    <property type="evidence" value="ECO:0007669"/>
    <property type="project" value="UniProtKB-SubCell"/>
</dbReference>
<gene>
    <name evidence="12" type="primary">rseP</name>
    <name evidence="12" type="ORF">KBTEX_00948</name>
</gene>
<dbReference type="InterPro" id="IPR001478">
    <property type="entry name" value="PDZ"/>
</dbReference>
<dbReference type="GO" id="GO:0006508">
    <property type="term" value="P:proteolysis"/>
    <property type="evidence" value="ECO:0007669"/>
    <property type="project" value="UniProtKB-KW"/>
</dbReference>
<dbReference type="InterPro" id="IPR008915">
    <property type="entry name" value="Peptidase_M50"/>
</dbReference>
<dbReference type="Gene3D" id="2.30.42.10">
    <property type="match status" value="2"/>
</dbReference>
<evidence type="ECO:0000256" key="10">
    <source>
        <dbReference type="SAM" id="Phobius"/>
    </source>
</evidence>
<evidence type="ECO:0000313" key="12">
    <source>
        <dbReference type="EMBL" id="QEA04640.1"/>
    </source>
</evidence>
<keyword evidence="6" id="KW-0862">Zinc</keyword>
<dbReference type="EMBL" id="MN079086">
    <property type="protein sequence ID" value="QEA04640.1"/>
    <property type="molecule type" value="Genomic_DNA"/>
</dbReference>
<organism evidence="12">
    <name type="scientific">uncultured organism</name>
    <dbReference type="NCBI Taxonomy" id="155900"/>
    <lineage>
        <taxon>unclassified sequences</taxon>
        <taxon>environmental samples</taxon>
    </lineage>
</organism>
<dbReference type="NCBIfam" id="TIGR00054">
    <property type="entry name" value="RIP metalloprotease RseP"/>
    <property type="match status" value="1"/>
</dbReference>
<dbReference type="InterPro" id="IPR004387">
    <property type="entry name" value="Pept_M50_Zn"/>
</dbReference>
<protein>
    <submittedName>
        <fullName evidence="12">Regulator of sigma-E protease RseP</fullName>
        <ecNumber evidence="12">3.4.24.-</ecNumber>
    </submittedName>
</protein>
<evidence type="ECO:0000256" key="1">
    <source>
        <dbReference type="ARBA" id="ARBA00001947"/>
    </source>
</evidence>
<feature type="transmembrane region" description="Helical" evidence="10">
    <location>
        <begin position="94"/>
        <end position="118"/>
    </location>
</feature>
<proteinExistence type="predicted"/>
<keyword evidence="8" id="KW-0482">Metalloprotease</keyword>
<feature type="transmembrane region" description="Helical" evidence="10">
    <location>
        <begin position="6"/>
        <end position="28"/>
    </location>
</feature>
<dbReference type="InterPro" id="IPR036034">
    <property type="entry name" value="PDZ_sf"/>
</dbReference>
<dbReference type="PANTHER" id="PTHR42837">
    <property type="entry name" value="REGULATOR OF SIGMA-E PROTEASE RSEP"/>
    <property type="match status" value="1"/>
</dbReference>
<keyword evidence="5 12" id="KW-0378">Hydrolase</keyword>
<dbReference type="PANTHER" id="PTHR42837:SF2">
    <property type="entry name" value="MEMBRANE METALLOPROTEASE ARASP2, CHLOROPLASTIC-RELATED"/>
    <property type="match status" value="1"/>
</dbReference>
<evidence type="ECO:0000256" key="8">
    <source>
        <dbReference type="ARBA" id="ARBA00023049"/>
    </source>
</evidence>
<comment type="subcellular location">
    <subcellularLocation>
        <location evidence="2">Membrane</location>
        <topology evidence="2">Multi-pass membrane protein</topology>
    </subcellularLocation>
</comment>
<evidence type="ECO:0000256" key="3">
    <source>
        <dbReference type="ARBA" id="ARBA00022670"/>
    </source>
</evidence>
<evidence type="ECO:0000256" key="4">
    <source>
        <dbReference type="ARBA" id="ARBA00022692"/>
    </source>
</evidence>
<dbReference type="PROSITE" id="PS50106">
    <property type="entry name" value="PDZ"/>
    <property type="match status" value="1"/>
</dbReference>
<dbReference type="SMART" id="SM00228">
    <property type="entry name" value="PDZ"/>
    <property type="match status" value="2"/>
</dbReference>